<organism evidence="1 2">
    <name type="scientific">Scutellospora calospora</name>
    <dbReference type="NCBI Taxonomy" id="85575"/>
    <lineage>
        <taxon>Eukaryota</taxon>
        <taxon>Fungi</taxon>
        <taxon>Fungi incertae sedis</taxon>
        <taxon>Mucoromycota</taxon>
        <taxon>Glomeromycotina</taxon>
        <taxon>Glomeromycetes</taxon>
        <taxon>Diversisporales</taxon>
        <taxon>Gigasporaceae</taxon>
        <taxon>Scutellospora</taxon>
    </lineage>
</organism>
<dbReference type="EMBL" id="CAJVPM010001992">
    <property type="protein sequence ID" value="CAG8477869.1"/>
    <property type="molecule type" value="Genomic_DNA"/>
</dbReference>
<evidence type="ECO:0000313" key="2">
    <source>
        <dbReference type="Proteomes" id="UP000789860"/>
    </source>
</evidence>
<gene>
    <name evidence="1" type="ORF">SCALOS_LOCUS2302</name>
</gene>
<accession>A0ACA9KJT1</accession>
<sequence>PINTKASSETVLKWKRSEQTKACYKRLFDEVEKNSDETYMSQILKRIWPSGDASKENIAYAIAVTQTMLNPKYDKITMSDTAVKNLITKNLVCIY</sequence>
<name>A0ACA9KJT1_9GLOM</name>
<comment type="caution">
    <text evidence="1">The sequence shown here is derived from an EMBL/GenBank/DDBJ whole genome shotgun (WGS) entry which is preliminary data.</text>
</comment>
<protein>
    <submittedName>
        <fullName evidence="1">1688_t:CDS:1</fullName>
    </submittedName>
</protein>
<proteinExistence type="predicted"/>
<evidence type="ECO:0000313" key="1">
    <source>
        <dbReference type="EMBL" id="CAG8477869.1"/>
    </source>
</evidence>
<dbReference type="Proteomes" id="UP000789860">
    <property type="component" value="Unassembled WGS sequence"/>
</dbReference>
<keyword evidence="2" id="KW-1185">Reference proteome</keyword>
<feature type="non-terminal residue" evidence="1">
    <location>
        <position position="1"/>
    </location>
</feature>
<reference evidence="1" key="1">
    <citation type="submission" date="2021-06" db="EMBL/GenBank/DDBJ databases">
        <authorList>
            <person name="Kallberg Y."/>
            <person name="Tangrot J."/>
            <person name="Rosling A."/>
        </authorList>
    </citation>
    <scope>NUCLEOTIDE SEQUENCE</scope>
    <source>
        <strain evidence="1">AU212A</strain>
    </source>
</reference>